<feature type="transmembrane region" description="Helical" evidence="1">
    <location>
        <begin position="264"/>
        <end position="289"/>
    </location>
</feature>
<keyword evidence="1" id="KW-0812">Transmembrane</keyword>
<keyword evidence="1" id="KW-0472">Membrane</keyword>
<dbReference type="Gene3D" id="3.90.550.10">
    <property type="entry name" value="Spore Coat Polysaccharide Biosynthesis Protein SpsA, Chain A"/>
    <property type="match status" value="1"/>
</dbReference>
<accession>G5K1W3</accession>
<dbReference type="PANTHER" id="PTHR48090">
    <property type="entry name" value="UNDECAPRENYL-PHOSPHATE 4-DEOXY-4-FORMAMIDO-L-ARABINOSE TRANSFERASE-RELATED"/>
    <property type="match status" value="1"/>
</dbReference>
<keyword evidence="1" id="KW-1133">Transmembrane helix</keyword>
<proteinExistence type="predicted"/>
<dbReference type="PANTHER" id="PTHR48090:SF8">
    <property type="entry name" value="GLYCOSYLTRANSFERASE CSBB-RELATED"/>
    <property type="match status" value="1"/>
</dbReference>
<evidence type="ECO:0000313" key="3">
    <source>
        <dbReference type="EMBL" id="EHI70066.1"/>
    </source>
</evidence>
<dbReference type="InterPro" id="IPR001173">
    <property type="entry name" value="Glyco_trans_2-like"/>
</dbReference>
<organism evidence="3 4">
    <name type="scientific">Streptococcus ictaluri 707-05</name>
    <dbReference type="NCBI Taxonomy" id="764299"/>
    <lineage>
        <taxon>Bacteria</taxon>
        <taxon>Bacillati</taxon>
        <taxon>Bacillota</taxon>
        <taxon>Bacilli</taxon>
        <taxon>Lactobacillales</taxon>
        <taxon>Streptococcaceae</taxon>
        <taxon>Streptococcus</taxon>
    </lineage>
</organism>
<evidence type="ECO:0000256" key="1">
    <source>
        <dbReference type="SAM" id="Phobius"/>
    </source>
</evidence>
<dbReference type="CDD" id="cd04187">
    <property type="entry name" value="DPM1_like_bac"/>
    <property type="match status" value="1"/>
</dbReference>
<keyword evidence="3" id="KW-0328">Glycosyltransferase</keyword>
<dbReference type="OrthoDB" id="9807778at2"/>
<dbReference type="RefSeq" id="WP_008088212.1">
    <property type="nucleotide sequence ID" value="NZ_AEUX02000005.1"/>
</dbReference>
<comment type="caution">
    <text evidence="3">The sequence shown here is derived from an EMBL/GenBank/DDBJ whole genome shotgun (WGS) entry which is preliminary data.</text>
</comment>
<sequence>MTLLSVIVPCFNEEETILPFLEEMQQIEEAMAKELSFEYLFIDDGSTDQTLDLLRQLSKQRSNIHYLALSRHFGKEAGILAGLEEAKGNYITVMDVDLQDPPELLPLMFSTLKEGYDVVGTRRQNRQGEPRLRSFFSKSFYRLVNKLSDTDIVDGVRDYRLMTRQVLDSILELGEVNRFSKGIFSWVGYKVTYISFENRERQHGKSSWRFWDLFNYSLDAFINFSEVPLTLATWTGTISFLLAILAISFIVIRKLLFGDPVSGWASTVSIILFMGGLQLLCLGIIGKYLSKIFLETKKRPVYIIKERD</sequence>
<dbReference type="eggNOG" id="COG0463">
    <property type="taxonomic scope" value="Bacteria"/>
</dbReference>
<dbReference type="GO" id="GO:0005886">
    <property type="term" value="C:plasma membrane"/>
    <property type="evidence" value="ECO:0007669"/>
    <property type="project" value="TreeGrafter"/>
</dbReference>
<dbReference type="InterPro" id="IPR050256">
    <property type="entry name" value="Glycosyltransferase_2"/>
</dbReference>
<reference evidence="3 4" key="1">
    <citation type="journal article" date="2014" name="Int. J. Syst. Evol. Microbiol.">
        <title>Phylogenomics and the dynamic genome evolution of the genus Streptococcus.</title>
        <authorList>
            <consortium name="The Broad Institute Genome Sequencing Platform"/>
            <person name="Richards V.P."/>
            <person name="Palmer S.R."/>
            <person name="Pavinski Bitar P.D."/>
            <person name="Qin X."/>
            <person name="Weinstock G.M."/>
            <person name="Highlander S.K."/>
            <person name="Town C.D."/>
            <person name="Burne R.A."/>
            <person name="Stanhope M.J."/>
        </authorList>
    </citation>
    <scope>NUCLEOTIDE SEQUENCE [LARGE SCALE GENOMIC DNA]</scope>
    <source>
        <strain evidence="3 4">707-05</strain>
    </source>
</reference>
<feature type="domain" description="Glycosyltransferase 2-like" evidence="2">
    <location>
        <begin position="5"/>
        <end position="170"/>
    </location>
</feature>
<dbReference type="InterPro" id="IPR029044">
    <property type="entry name" value="Nucleotide-diphossugar_trans"/>
</dbReference>
<dbReference type="SUPFAM" id="SSF53448">
    <property type="entry name" value="Nucleotide-diphospho-sugar transferases"/>
    <property type="match status" value="1"/>
</dbReference>
<protein>
    <submittedName>
        <fullName evidence="3">Glycosyltransferase, group 2 family protein</fullName>
        <ecNumber evidence="3">2.4.-.-</ecNumber>
    </submittedName>
</protein>
<dbReference type="EC" id="2.4.-.-" evidence="3"/>
<keyword evidence="4" id="KW-1185">Reference proteome</keyword>
<dbReference type="Pfam" id="PF00535">
    <property type="entry name" value="Glycos_transf_2"/>
    <property type="match status" value="1"/>
</dbReference>
<dbReference type="EMBL" id="AEUX02000005">
    <property type="protein sequence ID" value="EHI70066.1"/>
    <property type="molecule type" value="Genomic_DNA"/>
</dbReference>
<evidence type="ECO:0000259" key="2">
    <source>
        <dbReference type="Pfam" id="PF00535"/>
    </source>
</evidence>
<name>G5K1W3_9STRE</name>
<dbReference type="STRING" id="764299.STRIC_2371"/>
<keyword evidence="3" id="KW-0808">Transferase</keyword>
<gene>
    <name evidence="3" type="ORF">STRIC_2371</name>
</gene>
<evidence type="ECO:0000313" key="4">
    <source>
        <dbReference type="Proteomes" id="UP000003330"/>
    </source>
</evidence>
<feature type="transmembrane region" description="Helical" evidence="1">
    <location>
        <begin position="231"/>
        <end position="252"/>
    </location>
</feature>
<dbReference type="AlphaFoldDB" id="G5K1W3"/>
<dbReference type="Proteomes" id="UP000003330">
    <property type="component" value="Unassembled WGS sequence"/>
</dbReference>
<dbReference type="GO" id="GO:0016757">
    <property type="term" value="F:glycosyltransferase activity"/>
    <property type="evidence" value="ECO:0007669"/>
    <property type="project" value="UniProtKB-KW"/>
</dbReference>